<dbReference type="GO" id="GO:0004523">
    <property type="term" value="F:RNA-DNA hybrid ribonuclease activity"/>
    <property type="evidence" value="ECO:0007669"/>
    <property type="project" value="InterPro"/>
</dbReference>
<sequence>MNSDGIQFHSRLELRSSGLYTVSSFRRCVEDYSAEEVSEFGRVWYGFSPPKVELFIWKLLHGRILVCEVLKRCGISLSNGGLALYVEGPKRPWTIYFCCVRGRHQCGIAAWGGGRCIAVQTRVLRSGFLGSRAYVRSRSKLADKSINIESDSKAAVSWVEDGEFGNLTLVNVIYDIRSMIHLHGNMSVSYVSRDSNLVADGLAKKGALLDRDNVVWSLV</sequence>
<reference evidence="2" key="1">
    <citation type="journal article" date="2023" name="Plant J.">
        <title>Genome sequences and population genomics provide insights into the demographic history, inbreeding, and mutation load of two 'living fossil' tree species of Dipteronia.</title>
        <authorList>
            <person name="Feng Y."/>
            <person name="Comes H.P."/>
            <person name="Chen J."/>
            <person name="Zhu S."/>
            <person name="Lu R."/>
            <person name="Zhang X."/>
            <person name="Li P."/>
            <person name="Qiu J."/>
            <person name="Olsen K.M."/>
            <person name="Qiu Y."/>
        </authorList>
    </citation>
    <scope>NUCLEOTIDE SEQUENCE</scope>
    <source>
        <strain evidence="2">NBL</strain>
    </source>
</reference>
<feature type="domain" description="RNase H type-1" evidence="1">
    <location>
        <begin position="144"/>
        <end position="205"/>
    </location>
</feature>
<gene>
    <name evidence="2" type="ORF">Dsin_013973</name>
</gene>
<dbReference type="Proteomes" id="UP001281410">
    <property type="component" value="Unassembled WGS sequence"/>
</dbReference>
<dbReference type="EMBL" id="JANJYJ010000004">
    <property type="protein sequence ID" value="KAK3220003.1"/>
    <property type="molecule type" value="Genomic_DNA"/>
</dbReference>
<accession>A0AAE0AKZ6</accession>
<comment type="caution">
    <text evidence="2">The sequence shown here is derived from an EMBL/GenBank/DDBJ whole genome shotgun (WGS) entry which is preliminary data.</text>
</comment>
<proteinExistence type="predicted"/>
<protein>
    <recommendedName>
        <fullName evidence="1">RNase H type-1 domain-containing protein</fullName>
    </recommendedName>
</protein>
<keyword evidence="3" id="KW-1185">Reference proteome</keyword>
<evidence type="ECO:0000259" key="1">
    <source>
        <dbReference type="Pfam" id="PF13456"/>
    </source>
</evidence>
<dbReference type="Pfam" id="PF13456">
    <property type="entry name" value="RVT_3"/>
    <property type="match status" value="1"/>
</dbReference>
<dbReference type="InterPro" id="IPR002156">
    <property type="entry name" value="RNaseH_domain"/>
</dbReference>
<dbReference type="InterPro" id="IPR036397">
    <property type="entry name" value="RNaseH_sf"/>
</dbReference>
<name>A0AAE0AKZ6_9ROSI</name>
<dbReference type="AlphaFoldDB" id="A0AAE0AKZ6"/>
<dbReference type="GO" id="GO:0003676">
    <property type="term" value="F:nucleic acid binding"/>
    <property type="evidence" value="ECO:0007669"/>
    <property type="project" value="InterPro"/>
</dbReference>
<evidence type="ECO:0000313" key="2">
    <source>
        <dbReference type="EMBL" id="KAK3220003.1"/>
    </source>
</evidence>
<dbReference type="CDD" id="cd06222">
    <property type="entry name" value="RNase_H_like"/>
    <property type="match status" value="1"/>
</dbReference>
<evidence type="ECO:0000313" key="3">
    <source>
        <dbReference type="Proteomes" id="UP001281410"/>
    </source>
</evidence>
<dbReference type="InterPro" id="IPR044730">
    <property type="entry name" value="RNase_H-like_dom_plant"/>
</dbReference>
<organism evidence="2 3">
    <name type="scientific">Dipteronia sinensis</name>
    <dbReference type="NCBI Taxonomy" id="43782"/>
    <lineage>
        <taxon>Eukaryota</taxon>
        <taxon>Viridiplantae</taxon>
        <taxon>Streptophyta</taxon>
        <taxon>Embryophyta</taxon>
        <taxon>Tracheophyta</taxon>
        <taxon>Spermatophyta</taxon>
        <taxon>Magnoliopsida</taxon>
        <taxon>eudicotyledons</taxon>
        <taxon>Gunneridae</taxon>
        <taxon>Pentapetalae</taxon>
        <taxon>rosids</taxon>
        <taxon>malvids</taxon>
        <taxon>Sapindales</taxon>
        <taxon>Sapindaceae</taxon>
        <taxon>Hippocastanoideae</taxon>
        <taxon>Acereae</taxon>
        <taxon>Dipteronia</taxon>
    </lineage>
</organism>
<dbReference type="Gene3D" id="3.30.420.10">
    <property type="entry name" value="Ribonuclease H-like superfamily/Ribonuclease H"/>
    <property type="match status" value="1"/>
</dbReference>